<dbReference type="RefSeq" id="WP_155861097.1">
    <property type="nucleotide sequence ID" value="NZ_CP045482.1"/>
</dbReference>
<proteinExistence type="predicted"/>
<reference evidence="1 4" key="1">
    <citation type="submission" date="2019-10" db="EMBL/GenBank/DDBJ databases">
        <title>Comparative genomics of sulfur disproportionating microorganisms.</title>
        <authorList>
            <person name="Ward L.M."/>
            <person name="Bertran E."/>
            <person name="Johnston D."/>
        </authorList>
    </citation>
    <scope>NUCLEOTIDE SEQUENCE [LARGE SCALE GENOMIC DNA]</scope>
    <source>
        <strain evidence="1 4">DSM 3772</strain>
    </source>
</reference>
<accession>A0A650CVD4</accession>
<keyword evidence="3" id="KW-1185">Reference proteome</keyword>
<reference evidence="2 3" key="2">
    <citation type="submission" date="2019-10" db="EMBL/GenBank/DDBJ databases">
        <title>Genome Sequences from Six Type Strain Members of the Archaeal Family Sulfolobaceae: Acidianus ambivalens, Acidianus infernus, Metallosphaera prunae, Stygiolobus azoricus, Sulfolobus metallicus, and Sulfurisphaera ohwakuensis.</title>
        <authorList>
            <person name="Counts J.A."/>
            <person name="Kelly R.M."/>
        </authorList>
    </citation>
    <scope>NUCLEOTIDE SEQUENCE [LARGE SCALE GENOMIC DNA]</scope>
    <source>
        <strain evidence="2 3">LEI 10</strain>
    </source>
</reference>
<dbReference type="EMBL" id="WHYS01000002">
    <property type="protein sequence ID" value="MQL55773.1"/>
    <property type="molecule type" value="Genomic_DNA"/>
</dbReference>
<dbReference type="GeneID" id="42779338"/>
<dbReference type="Proteomes" id="UP000426328">
    <property type="component" value="Chromosome"/>
</dbReference>
<name>A0A650CVD4_ACIAM</name>
<evidence type="ECO:0000313" key="1">
    <source>
        <dbReference type="EMBL" id="MQL55773.1"/>
    </source>
</evidence>
<gene>
    <name evidence="2" type="ORF">D1866_06330</name>
    <name evidence="1" type="ORF">GFB69_08495</name>
</gene>
<sequence length="211" mass="25275">MDKLKLKDLKSPKQEIRQKAWEEVINIIKSGYYSNLLENRGFFRSLLWFPLQGVRDDAWNHLEVYKMLTIEGIERTLVANSDKIKISAWEHVEELLKYELVPKDIIVSSRYSFWRLLRSYYPTIRKKAWKLFPKLVELGIIQPSDKERYYEFLSHKKPSVRIYAWKYSLELVKQGFITKENILNQIKYLEELSTKESNIKKIAVKILSELK</sequence>
<evidence type="ECO:0000313" key="4">
    <source>
        <dbReference type="Proteomes" id="UP000474054"/>
    </source>
</evidence>
<organism evidence="2 3">
    <name type="scientific">Acidianus ambivalens</name>
    <name type="common">Desulfurolobus ambivalens</name>
    <dbReference type="NCBI Taxonomy" id="2283"/>
    <lineage>
        <taxon>Archaea</taxon>
        <taxon>Thermoproteota</taxon>
        <taxon>Thermoprotei</taxon>
        <taxon>Sulfolobales</taxon>
        <taxon>Sulfolobaceae</taxon>
        <taxon>Acidianus</taxon>
    </lineage>
</organism>
<dbReference type="AlphaFoldDB" id="A0A650CVD4"/>
<protein>
    <recommendedName>
        <fullName evidence="5">HEAT repeat domain-containing protein</fullName>
    </recommendedName>
</protein>
<dbReference type="KEGG" id="aamb:D1866_06330"/>
<evidence type="ECO:0000313" key="2">
    <source>
        <dbReference type="EMBL" id="QGR21655.1"/>
    </source>
</evidence>
<evidence type="ECO:0008006" key="5">
    <source>
        <dbReference type="Google" id="ProtNLM"/>
    </source>
</evidence>
<evidence type="ECO:0000313" key="3">
    <source>
        <dbReference type="Proteomes" id="UP000426328"/>
    </source>
</evidence>
<dbReference type="Proteomes" id="UP000474054">
    <property type="component" value="Unassembled WGS sequence"/>
</dbReference>
<dbReference type="EMBL" id="CP045482">
    <property type="protein sequence ID" value="QGR21655.1"/>
    <property type="molecule type" value="Genomic_DNA"/>
</dbReference>